<proteinExistence type="predicted"/>
<dbReference type="HOGENOM" id="CLU_371325_0_0_1"/>
<evidence type="ECO:0000259" key="4">
    <source>
        <dbReference type="PROSITE" id="PS50157"/>
    </source>
</evidence>
<dbReference type="AlphaFoldDB" id="S3CXT9"/>
<dbReference type="InterPro" id="IPR059009">
    <property type="entry name" value="Znf_C2H2_17_1st"/>
</dbReference>
<feature type="region of interest" description="Disordered" evidence="3">
    <location>
        <begin position="529"/>
        <end position="556"/>
    </location>
</feature>
<feature type="compositionally biased region" description="Polar residues" evidence="3">
    <location>
        <begin position="188"/>
        <end position="208"/>
    </location>
</feature>
<dbReference type="eggNOG" id="ENOG502SNWP">
    <property type="taxonomic scope" value="Eukaryota"/>
</dbReference>
<dbReference type="GeneID" id="19462432"/>
<feature type="region of interest" description="Disordered" evidence="3">
    <location>
        <begin position="371"/>
        <end position="395"/>
    </location>
</feature>
<dbReference type="Pfam" id="PF26177">
    <property type="entry name" value="zf_C2H2_17_1st"/>
    <property type="match status" value="1"/>
</dbReference>
<keyword evidence="6" id="KW-1185">Reference proteome</keyword>
<evidence type="ECO:0000256" key="2">
    <source>
        <dbReference type="SAM" id="Coils"/>
    </source>
</evidence>
<dbReference type="RefSeq" id="XP_008081821.1">
    <property type="nucleotide sequence ID" value="XM_008083630.1"/>
</dbReference>
<feature type="domain" description="C2H2-type" evidence="4">
    <location>
        <begin position="635"/>
        <end position="664"/>
    </location>
</feature>
<feature type="compositionally biased region" description="Low complexity" evidence="3">
    <location>
        <begin position="407"/>
        <end position="419"/>
    </location>
</feature>
<feature type="region of interest" description="Disordered" evidence="3">
    <location>
        <begin position="407"/>
        <end position="456"/>
    </location>
</feature>
<feature type="region of interest" description="Disordered" evidence="3">
    <location>
        <begin position="188"/>
        <end position="223"/>
    </location>
</feature>
<organism evidence="5 6">
    <name type="scientific">Glarea lozoyensis (strain ATCC 20868 / MF5171)</name>
    <dbReference type="NCBI Taxonomy" id="1116229"/>
    <lineage>
        <taxon>Eukaryota</taxon>
        <taxon>Fungi</taxon>
        <taxon>Dikarya</taxon>
        <taxon>Ascomycota</taxon>
        <taxon>Pezizomycotina</taxon>
        <taxon>Leotiomycetes</taxon>
        <taxon>Helotiales</taxon>
        <taxon>Helotiaceae</taxon>
        <taxon>Glarea</taxon>
    </lineage>
</organism>
<keyword evidence="1" id="KW-0862">Zinc</keyword>
<reference evidence="5 6" key="1">
    <citation type="journal article" date="2013" name="BMC Genomics">
        <title>Genomics-driven discovery of the pneumocandin biosynthetic gene cluster in the fungus Glarea lozoyensis.</title>
        <authorList>
            <person name="Chen L."/>
            <person name="Yue Q."/>
            <person name="Zhang X."/>
            <person name="Xiang M."/>
            <person name="Wang C."/>
            <person name="Li S."/>
            <person name="Che Y."/>
            <person name="Ortiz-Lopez F.J."/>
            <person name="Bills G.F."/>
            <person name="Liu X."/>
            <person name="An Z."/>
        </authorList>
    </citation>
    <scope>NUCLEOTIDE SEQUENCE [LARGE SCALE GENOMIC DNA]</scope>
    <source>
        <strain evidence="6">ATCC 20868 / MF5171</strain>
    </source>
</reference>
<name>S3CXT9_GLAL2</name>
<dbReference type="EMBL" id="KE145363">
    <property type="protein sequence ID" value="EPE30410.1"/>
    <property type="molecule type" value="Genomic_DNA"/>
</dbReference>
<dbReference type="PROSITE" id="PS50157">
    <property type="entry name" value="ZINC_FINGER_C2H2_2"/>
    <property type="match status" value="1"/>
</dbReference>
<evidence type="ECO:0000256" key="1">
    <source>
        <dbReference type="PROSITE-ProRule" id="PRU00042"/>
    </source>
</evidence>
<dbReference type="InterPro" id="IPR013087">
    <property type="entry name" value="Znf_C2H2_type"/>
</dbReference>
<sequence>MFEWSIDTSSVSGNNDFSLGYSDCKHHPRRRVSQANAHIAWRTLPRNDWQNDTRRAADPRVVFSQLTLVLIAYNTWRRGFCKIIADSVGRPSRPLTAEYLERSLLDSVAENIPKHTKLQERLFEIVGRLGALFGSGWFFEWPGGKRPLNSTWPWADVKPSLLVLWGVCWMFVIAHPYNIGGRGYSPGNSLSRNQNGAGSRGRPQQRSADNYYLTPPAQTQSPVVKRENLGHSHTLRGDWPLFQQTVDSLNIDEAAYLYSTSTSTSTSHSAPPQQPIIPIPVMMQAPDQRPYHQAGQADTTAPLTAMRNSRSTRIVTTLSPAQGILHEFPDGNAHTNHHSNTNTNANDARRVAESLNATQTHSQNYGQPSALLRYHESPNPNAVKRGHTATPENSGEVLGQQHNQAFQNLQHQRQQQQQQRPYYESSRHDNTKPFLRSTASTSSHFTNTSYLPSFPSNDTMSIAAYESAHRPFNGYPTMPSMHDDQQEQDDNNMQHRYPSPGAGLSGHPYNDPVVDQTADSIALELQQELPQQKDESLPPSPGRMRPIPKPDREVTKTEEGKYICMWQGCTEEQRLFNRKCEWSKHMDKHDRPYKCPSEGCEKLPGFTYSGGLLRHQREVHNLHGGPRKQLNCHYPNCKRHNGKGFSRQENLNEHLRRVHTAPAGEHPPDETEDDSSEGRPWKRKRGNTGSGDSDVRVELSKLRLENDELRRNSEIQSRQVALLSQQVQALEDVINGRVNVNAGAPQAMM</sequence>
<evidence type="ECO:0000313" key="5">
    <source>
        <dbReference type="EMBL" id="EPE30410.1"/>
    </source>
</evidence>
<keyword evidence="2" id="KW-0175">Coiled coil</keyword>
<evidence type="ECO:0000256" key="3">
    <source>
        <dbReference type="SAM" id="MobiDB-lite"/>
    </source>
</evidence>
<dbReference type="InterPro" id="IPR059095">
    <property type="entry name" value="Znf_C2H2_17_2nd"/>
</dbReference>
<dbReference type="GO" id="GO:0008270">
    <property type="term" value="F:zinc ion binding"/>
    <property type="evidence" value="ECO:0007669"/>
    <property type="project" value="UniProtKB-KW"/>
</dbReference>
<feature type="region of interest" description="Disordered" evidence="3">
    <location>
        <begin position="659"/>
        <end position="699"/>
    </location>
</feature>
<evidence type="ECO:0000313" key="6">
    <source>
        <dbReference type="Proteomes" id="UP000016922"/>
    </source>
</evidence>
<keyword evidence="1" id="KW-0479">Metal-binding</keyword>
<dbReference type="SMART" id="SM00355">
    <property type="entry name" value="ZnF_C2H2"/>
    <property type="match status" value="3"/>
</dbReference>
<dbReference type="OrthoDB" id="5305647at2759"/>
<dbReference type="Pfam" id="PF26176">
    <property type="entry name" value="zf_C2H2_17_2"/>
    <property type="match status" value="1"/>
</dbReference>
<dbReference type="KEGG" id="glz:GLAREA_03377"/>
<gene>
    <name evidence="5" type="ORF">GLAREA_03377</name>
</gene>
<feature type="coiled-coil region" evidence="2">
    <location>
        <begin position="699"/>
        <end position="726"/>
    </location>
</feature>
<protein>
    <submittedName>
        <fullName evidence="5">C2H2 and C2HC zinc finger</fullName>
    </submittedName>
</protein>
<dbReference type="Proteomes" id="UP000016922">
    <property type="component" value="Unassembled WGS sequence"/>
</dbReference>
<dbReference type="Gene3D" id="3.30.160.60">
    <property type="entry name" value="Classic Zinc Finger"/>
    <property type="match status" value="2"/>
</dbReference>
<accession>S3CXT9</accession>
<feature type="region of interest" description="Disordered" evidence="3">
    <location>
        <begin position="471"/>
        <end position="514"/>
    </location>
</feature>
<keyword evidence="1" id="KW-0863">Zinc-finger</keyword>
<feature type="compositionally biased region" description="Polar residues" evidence="3">
    <location>
        <begin position="437"/>
        <end position="456"/>
    </location>
</feature>